<evidence type="ECO:0000256" key="2">
    <source>
        <dbReference type="SAM" id="MobiDB-lite"/>
    </source>
</evidence>
<gene>
    <name evidence="3" type="ORF">Esi_0133_0053</name>
</gene>
<feature type="compositionally biased region" description="Polar residues" evidence="2">
    <location>
        <begin position="536"/>
        <end position="554"/>
    </location>
</feature>
<organism evidence="3 4">
    <name type="scientific">Ectocarpus siliculosus</name>
    <name type="common">Brown alga</name>
    <name type="synonym">Conferva siliculosa</name>
    <dbReference type="NCBI Taxonomy" id="2880"/>
    <lineage>
        <taxon>Eukaryota</taxon>
        <taxon>Sar</taxon>
        <taxon>Stramenopiles</taxon>
        <taxon>Ochrophyta</taxon>
        <taxon>PX clade</taxon>
        <taxon>Phaeophyceae</taxon>
        <taxon>Ectocarpales</taxon>
        <taxon>Ectocarpaceae</taxon>
        <taxon>Ectocarpus</taxon>
    </lineage>
</organism>
<feature type="compositionally biased region" description="Basic and acidic residues" evidence="2">
    <location>
        <begin position="331"/>
        <end position="348"/>
    </location>
</feature>
<dbReference type="OMA" id="HEEYPPI"/>
<reference evidence="3 4" key="1">
    <citation type="journal article" date="2010" name="Nature">
        <title>The Ectocarpus genome and the independent evolution of multicellularity in brown algae.</title>
        <authorList>
            <person name="Cock J.M."/>
            <person name="Sterck L."/>
            <person name="Rouze P."/>
            <person name="Scornet D."/>
            <person name="Allen A.E."/>
            <person name="Amoutzias G."/>
            <person name="Anthouard V."/>
            <person name="Artiguenave F."/>
            <person name="Aury J.M."/>
            <person name="Badger J.H."/>
            <person name="Beszteri B."/>
            <person name="Billiau K."/>
            <person name="Bonnet E."/>
            <person name="Bothwell J.H."/>
            <person name="Bowler C."/>
            <person name="Boyen C."/>
            <person name="Brownlee C."/>
            <person name="Carrano C.J."/>
            <person name="Charrier B."/>
            <person name="Cho G.Y."/>
            <person name="Coelho S.M."/>
            <person name="Collen J."/>
            <person name="Corre E."/>
            <person name="Da Silva C."/>
            <person name="Delage L."/>
            <person name="Delaroque N."/>
            <person name="Dittami S.M."/>
            <person name="Doulbeau S."/>
            <person name="Elias M."/>
            <person name="Farnham G."/>
            <person name="Gachon C.M."/>
            <person name="Gschloessl B."/>
            <person name="Heesch S."/>
            <person name="Jabbari K."/>
            <person name="Jubin C."/>
            <person name="Kawai H."/>
            <person name="Kimura K."/>
            <person name="Kloareg B."/>
            <person name="Kupper F.C."/>
            <person name="Lang D."/>
            <person name="Le Bail A."/>
            <person name="Leblanc C."/>
            <person name="Lerouge P."/>
            <person name="Lohr M."/>
            <person name="Lopez P.J."/>
            <person name="Martens C."/>
            <person name="Maumus F."/>
            <person name="Michel G."/>
            <person name="Miranda-Saavedra D."/>
            <person name="Morales J."/>
            <person name="Moreau H."/>
            <person name="Motomura T."/>
            <person name="Nagasato C."/>
            <person name="Napoli C.A."/>
            <person name="Nelson D.R."/>
            <person name="Nyvall-Collen P."/>
            <person name="Peters A.F."/>
            <person name="Pommier C."/>
            <person name="Potin P."/>
            <person name="Poulain J."/>
            <person name="Quesneville H."/>
            <person name="Read B."/>
            <person name="Rensing S.A."/>
            <person name="Ritter A."/>
            <person name="Rousvoal S."/>
            <person name="Samanta M."/>
            <person name="Samson G."/>
            <person name="Schroeder D.C."/>
            <person name="Segurens B."/>
            <person name="Strittmatter M."/>
            <person name="Tonon T."/>
            <person name="Tregear J.W."/>
            <person name="Valentin K."/>
            <person name="von Dassow P."/>
            <person name="Yamagishi T."/>
            <person name="Van de Peer Y."/>
            <person name="Wincker P."/>
        </authorList>
    </citation>
    <scope>NUCLEOTIDE SEQUENCE [LARGE SCALE GENOMIC DNA]</scope>
    <source>
        <strain evidence="4">Ec32 / CCAP1310/4</strain>
    </source>
</reference>
<protein>
    <submittedName>
        <fullName evidence="3">Uncharacterized protein</fullName>
    </submittedName>
</protein>
<feature type="compositionally biased region" description="Low complexity" evidence="2">
    <location>
        <begin position="579"/>
        <end position="593"/>
    </location>
</feature>
<feature type="region of interest" description="Disordered" evidence="2">
    <location>
        <begin position="260"/>
        <end position="383"/>
    </location>
</feature>
<feature type="compositionally biased region" description="Low complexity" evidence="2">
    <location>
        <begin position="309"/>
        <end position="320"/>
    </location>
</feature>
<feature type="region of interest" description="Disordered" evidence="2">
    <location>
        <begin position="802"/>
        <end position="861"/>
    </location>
</feature>
<feature type="compositionally biased region" description="Low complexity" evidence="2">
    <location>
        <begin position="731"/>
        <end position="758"/>
    </location>
</feature>
<feature type="compositionally biased region" description="Gly residues" evidence="2">
    <location>
        <begin position="438"/>
        <end position="449"/>
    </location>
</feature>
<feature type="compositionally biased region" description="Low complexity" evidence="2">
    <location>
        <begin position="270"/>
        <end position="296"/>
    </location>
</feature>
<dbReference type="EMBL" id="FN649742">
    <property type="protein sequence ID" value="CBJ29051.1"/>
    <property type="molecule type" value="Genomic_DNA"/>
</dbReference>
<feature type="coiled-coil region" evidence="1">
    <location>
        <begin position="12"/>
        <end position="39"/>
    </location>
</feature>
<feature type="region of interest" description="Disordered" evidence="2">
    <location>
        <begin position="407"/>
        <end position="783"/>
    </location>
</feature>
<accession>D7FJE8</accession>
<evidence type="ECO:0000313" key="3">
    <source>
        <dbReference type="EMBL" id="CBJ29051.1"/>
    </source>
</evidence>
<dbReference type="Proteomes" id="UP000002630">
    <property type="component" value="Linkage Group LG17"/>
</dbReference>
<dbReference type="AlphaFoldDB" id="D7FJE8"/>
<feature type="compositionally biased region" description="Low complexity" evidence="2">
    <location>
        <begin position="224"/>
        <end position="233"/>
    </location>
</feature>
<feature type="region of interest" description="Disordered" evidence="2">
    <location>
        <begin position="157"/>
        <end position="245"/>
    </location>
</feature>
<evidence type="ECO:0000313" key="4">
    <source>
        <dbReference type="Proteomes" id="UP000002630"/>
    </source>
</evidence>
<keyword evidence="1" id="KW-0175">Coiled coil</keyword>
<sequence length="861" mass="87881">MEERVLPPEIRLKIVFAQANAVEEEEERLEADVKRLDGLVRTLALYGILERDSMDSTTSDKLTPDRERELGKMLVAAVQLELFRMLDDICEAGDVENELFDDLCADTIQDGRRSGFIFMTVELLLSPGSGYKRLLQLRKDQILEEIADVAGLRALGGHDCQRSSSESSARGSPSHGLRKRVAAMDSDCGSPGSAAGGPGLQIAGGNRSASANLDEKSPSPSSPRPDSSRSPSPENGHRRTQTQRVRDLLSSIDGLVQESEEALTGMPSLAPNGANENGAAAAAAAAGRGSAPSRSVRGFKRQSTGAVDSRSGPSSRLSLRTPPPLDGEGDGSSHSDRAFFPNERDWRGSRFGSATTPPPELAAARRASVVPAAPGAEEEDDPASADMLLAEVDWLIAGTNAALGVGNTKHTLEETPDKRGASPKTGGVSEPPEATLSGGEGGEGVGGDLIGIDGLEITPDKRELSPKRHDAPESADATRVAGEARMEEEGDASLPDEETSPAALGVVQKALGEGGIDAEDSADEQRAGSPLPSSEAVLTSSPSPEARVSGSSPDSAEKTALISLPPTEEGSLEGGDDGAGVVPDPDDGAGVPPSEEEPAVGAGGSVEGGGDQGEQAADDVTAKSSSDGEPAADGAPGDVSDHVRTGQEEEEEEEKSEKPALDVVVEPSVASGVRQEGEQDGGVVLGAVMERGSLDPSQEEVSDIGRGEPAVPEADEEGAMPSEAAGVRQQGGATVTLSSTSAAGTSSGSGADDSTGGLKEPTAETEFSREMGRGSAGGGPSPLVVEAEAEVEAVSAGVGTSVVISDHGPENGIENGVQNGLQKGPLGSSTSEQGGGGSVVVANGPGAEEEAQVPVFEEIEL</sequence>
<dbReference type="InParanoid" id="D7FJE8"/>
<feature type="compositionally biased region" description="Basic and acidic residues" evidence="2">
    <location>
        <begin position="410"/>
        <end position="420"/>
    </location>
</feature>
<evidence type="ECO:0000256" key="1">
    <source>
        <dbReference type="SAM" id="Coils"/>
    </source>
</evidence>
<feature type="compositionally biased region" description="Basic and acidic residues" evidence="2">
    <location>
        <begin position="458"/>
        <end position="472"/>
    </location>
</feature>
<feature type="compositionally biased region" description="Acidic residues" evidence="2">
    <location>
        <begin position="488"/>
        <end position="499"/>
    </location>
</feature>
<dbReference type="OrthoDB" id="10413417at2759"/>
<feature type="compositionally biased region" description="Low complexity" evidence="2">
    <location>
        <begin position="362"/>
        <end position="375"/>
    </location>
</feature>
<proteinExistence type="predicted"/>
<feature type="compositionally biased region" description="Acidic residues" evidence="2">
    <location>
        <begin position="847"/>
        <end position="861"/>
    </location>
</feature>
<keyword evidence="4" id="KW-1185">Reference proteome</keyword>
<name>D7FJE8_ECTSI</name>
<dbReference type="EMBL" id="FN647953">
    <property type="protein sequence ID" value="CBJ29051.1"/>
    <property type="molecule type" value="Genomic_DNA"/>
</dbReference>
<feature type="compositionally biased region" description="Gly residues" evidence="2">
    <location>
        <begin position="601"/>
        <end position="612"/>
    </location>
</feature>
<feature type="compositionally biased region" description="Low complexity" evidence="2">
    <location>
        <begin position="163"/>
        <end position="174"/>
    </location>
</feature>